<dbReference type="InterPro" id="IPR036397">
    <property type="entry name" value="RNaseH_sf"/>
</dbReference>
<accession>A0A7D9EU71</accession>
<dbReference type="SUPFAM" id="SSF53098">
    <property type="entry name" value="Ribonuclease H-like"/>
    <property type="match status" value="1"/>
</dbReference>
<sequence length="183" mass="21004">MRMFGLSKLTFSDISDDDLDRVVNNICHDFPQCGENMLKQILSGKGIKVQRVRLRDSLHRVDSDEVERRKCGRLHRRVYNVKCPNVLWHVDTNHKLVRWNFVIFGCVDGFSRLYVALKCLNNNKANTLLQCFVNGVQAYGLPSRVRSDNGLENVHIAQFMIEKQGQERGSIITGKSTHSQSEN</sequence>
<comment type="caution">
    <text evidence="1">The sequence shown here is derived from an EMBL/GenBank/DDBJ whole genome shotgun (WGS) entry which is preliminary data.</text>
</comment>
<name>A0A7D9EU71_PARCT</name>
<evidence type="ECO:0000313" key="2">
    <source>
        <dbReference type="Proteomes" id="UP001152795"/>
    </source>
</evidence>
<proteinExistence type="predicted"/>
<dbReference type="GO" id="GO:0015074">
    <property type="term" value="P:DNA integration"/>
    <property type="evidence" value="ECO:0007669"/>
    <property type="project" value="InterPro"/>
</dbReference>
<dbReference type="InterPro" id="IPR001584">
    <property type="entry name" value="Integrase_cat-core"/>
</dbReference>
<dbReference type="AlphaFoldDB" id="A0A7D9EU71"/>
<dbReference type="Gene3D" id="3.30.420.10">
    <property type="entry name" value="Ribonuclease H-like superfamily/Ribonuclease H"/>
    <property type="match status" value="1"/>
</dbReference>
<gene>
    <name evidence="1" type="ORF">PACLA_8A007222</name>
</gene>
<dbReference type="PANTHER" id="PTHR46791">
    <property type="entry name" value="EXPRESSED PROTEIN"/>
    <property type="match status" value="1"/>
</dbReference>
<dbReference type="PANTHER" id="PTHR46791:SF5">
    <property type="entry name" value="CLR5 DOMAIN-CONTAINING PROTEIN-RELATED"/>
    <property type="match status" value="1"/>
</dbReference>
<organism evidence="1 2">
    <name type="scientific">Paramuricea clavata</name>
    <name type="common">Red gorgonian</name>
    <name type="synonym">Violescent sea-whip</name>
    <dbReference type="NCBI Taxonomy" id="317549"/>
    <lineage>
        <taxon>Eukaryota</taxon>
        <taxon>Metazoa</taxon>
        <taxon>Cnidaria</taxon>
        <taxon>Anthozoa</taxon>
        <taxon>Octocorallia</taxon>
        <taxon>Malacalcyonacea</taxon>
        <taxon>Plexauridae</taxon>
        <taxon>Paramuricea</taxon>
    </lineage>
</organism>
<dbReference type="InterPro" id="IPR012337">
    <property type="entry name" value="RNaseH-like_sf"/>
</dbReference>
<keyword evidence="2" id="KW-1185">Reference proteome</keyword>
<dbReference type="PROSITE" id="PS50994">
    <property type="entry name" value="INTEGRASE"/>
    <property type="match status" value="1"/>
</dbReference>
<dbReference type="OrthoDB" id="5981593at2759"/>
<evidence type="ECO:0000313" key="1">
    <source>
        <dbReference type="EMBL" id="CAB4018487.1"/>
    </source>
</evidence>
<dbReference type="Pfam" id="PF24764">
    <property type="entry name" value="rva_4"/>
    <property type="match status" value="1"/>
</dbReference>
<dbReference type="Proteomes" id="UP001152795">
    <property type="component" value="Unassembled WGS sequence"/>
</dbReference>
<protein>
    <submittedName>
        <fullName evidence="1">Uncharacterized protein</fullName>
    </submittedName>
</protein>
<reference evidence="1" key="1">
    <citation type="submission" date="2020-04" db="EMBL/GenBank/DDBJ databases">
        <authorList>
            <person name="Alioto T."/>
            <person name="Alioto T."/>
            <person name="Gomez Garrido J."/>
        </authorList>
    </citation>
    <scope>NUCLEOTIDE SEQUENCE</scope>
    <source>
        <strain evidence="1">A484AB</strain>
    </source>
</reference>
<dbReference type="InterPro" id="IPR058913">
    <property type="entry name" value="Integrase_dom_put"/>
</dbReference>
<dbReference type="EMBL" id="CACRXK020010027">
    <property type="protein sequence ID" value="CAB4018487.1"/>
    <property type="molecule type" value="Genomic_DNA"/>
</dbReference>
<dbReference type="GO" id="GO:0003676">
    <property type="term" value="F:nucleic acid binding"/>
    <property type="evidence" value="ECO:0007669"/>
    <property type="project" value="InterPro"/>
</dbReference>